<keyword evidence="2" id="KW-1185">Reference proteome</keyword>
<protein>
    <submittedName>
        <fullName evidence="1">Uncharacterized protein</fullName>
    </submittedName>
</protein>
<dbReference type="Proteomes" id="UP001589862">
    <property type="component" value="Unassembled WGS sequence"/>
</dbReference>
<name>A0ABV6PD21_9MICC</name>
<evidence type="ECO:0000313" key="2">
    <source>
        <dbReference type="Proteomes" id="UP001589862"/>
    </source>
</evidence>
<gene>
    <name evidence="1" type="ORF">ACFFFR_10175</name>
</gene>
<sequence>MLKLLWIGPVSGVLLIRARVCESVTARRERASSPGGAGIAEERAVVEAIGIR</sequence>
<proteinExistence type="predicted"/>
<reference evidence="1 2" key="1">
    <citation type="submission" date="2024-09" db="EMBL/GenBank/DDBJ databases">
        <authorList>
            <person name="Sun Q."/>
            <person name="Mori K."/>
        </authorList>
    </citation>
    <scope>NUCLEOTIDE SEQUENCE [LARGE SCALE GENOMIC DNA]</scope>
    <source>
        <strain evidence="1 2">NCAIM B.02604</strain>
    </source>
</reference>
<dbReference type="RefSeq" id="WP_377460182.1">
    <property type="nucleotide sequence ID" value="NZ_JBHLUB010000031.1"/>
</dbReference>
<dbReference type="EMBL" id="JBHLUB010000031">
    <property type="protein sequence ID" value="MFC0582738.1"/>
    <property type="molecule type" value="Genomic_DNA"/>
</dbReference>
<accession>A0ABV6PD21</accession>
<organism evidence="1 2">
    <name type="scientific">Micrococcoides hystricis</name>
    <dbReference type="NCBI Taxonomy" id="1572761"/>
    <lineage>
        <taxon>Bacteria</taxon>
        <taxon>Bacillati</taxon>
        <taxon>Actinomycetota</taxon>
        <taxon>Actinomycetes</taxon>
        <taxon>Micrococcales</taxon>
        <taxon>Micrococcaceae</taxon>
        <taxon>Micrococcoides</taxon>
    </lineage>
</organism>
<evidence type="ECO:0000313" key="1">
    <source>
        <dbReference type="EMBL" id="MFC0582738.1"/>
    </source>
</evidence>
<comment type="caution">
    <text evidence="1">The sequence shown here is derived from an EMBL/GenBank/DDBJ whole genome shotgun (WGS) entry which is preliminary data.</text>
</comment>